<dbReference type="SUPFAM" id="SSF53335">
    <property type="entry name" value="S-adenosyl-L-methionine-dependent methyltransferases"/>
    <property type="match status" value="1"/>
</dbReference>
<dbReference type="GO" id="GO:0032259">
    <property type="term" value="P:methylation"/>
    <property type="evidence" value="ECO:0007669"/>
    <property type="project" value="UniProtKB-KW"/>
</dbReference>
<comment type="catalytic activity">
    <reaction evidence="6">
        <text>adenosine(37) in tRNA1(Val) + S-adenosyl-L-methionine = N(6)-methyladenosine(37) in tRNA1(Val) + S-adenosyl-L-homocysteine + H(+)</text>
        <dbReference type="Rhea" id="RHEA:43160"/>
        <dbReference type="Rhea" id="RHEA-COMP:10369"/>
        <dbReference type="Rhea" id="RHEA-COMP:10370"/>
        <dbReference type="ChEBI" id="CHEBI:15378"/>
        <dbReference type="ChEBI" id="CHEBI:57856"/>
        <dbReference type="ChEBI" id="CHEBI:59789"/>
        <dbReference type="ChEBI" id="CHEBI:74411"/>
        <dbReference type="ChEBI" id="CHEBI:74449"/>
        <dbReference type="EC" id="2.1.1.223"/>
    </reaction>
</comment>
<name>A0ABV4RAG5_9BACT</name>
<accession>A0ABV4RAG5</accession>
<feature type="domain" description="Methyltransferase small" evidence="7">
    <location>
        <begin position="37"/>
        <end position="159"/>
    </location>
</feature>
<protein>
    <recommendedName>
        <fullName evidence="6">tRNA1(Val) (adenine(37)-N6)-methyltransferase</fullName>
        <ecNumber evidence="6">2.1.1.223</ecNumber>
    </recommendedName>
    <alternativeName>
        <fullName evidence="6">tRNA m6A37 methyltransferase</fullName>
    </alternativeName>
</protein>
<dbReference type="CDD" id="cd02440">
    <property type="entry name" value="AdoMet_MTases"/>
    <property type="match status" value="1"/>
</dbReference>
<dbReference type="InterPro" id="IPR029063">
    <property type="entry name" value="SAM-dependent_MTases_sf"/>
</dbReference>
<dbReference type="Proteomes" id="UP001570846">
    <property type="component" value="Unassembled WGS sequence"/>
</dbReference>
<sequence length="237" mass="26203">MANDYFQFKQFLIRQDRCAMKVCTDSCVLGAFADVQGARRILDIGAGTGLLSLMVAQRASQAQVEAVEIDANAASQAQENMAASPWANRVKLFPMGLQEFALTQPQAFDVIISNPPFFQASLKSADGAKNQAKHTGSLSFAEVVSFAQRYLAPEGKLHILLPPHEAGVFEREAQAAGFHTRQILWLEATPQGKLLRAIHTYTRQPSATTSSTLAVREKDGEYTLTFQELLREYYLIF</sequence>
<organism evidence="8 9">
    <name type="scientific">Rufibacter glacialis</name>
    <dbReference type="NCBI Taxonomy" id="1259555"/>
    <lineage>
        <taxon>Bacteria</taxon>
        <taxon>Pseudomonadati</taxon>
        <taxon>Bacteroidota</taxon>
        <taxon>Cytophagia</taxon>
        <taxon>Cytophagales</taxon>
        <taxon>Hymenobacteraceae</taxon>
        <taxon>Rufibacter</taxon>
    </lineage>
</organism>
<dbReference type="PANTHER" id="PTHR47739">
    <property type="entry name" value="TRNA1(VAL) (ADENINE(37)-N6)-METHYLTRANSFERASE"/>
    <property type="match status" value="1"/>
</dbReference>
<dbReference type="PROSITE" id="PS00092">
    <property type="entry name" value="N6_MTASE"/>
    <property type="match status" value="1"/>
</dbReference>
<evidence type="ECO:0000259" key="7">
    <source>
        <dbReference type="Pfam" id="PF05175"/>
    </source>
</evidence>
<keyword evidence="3 6" id="KW-0808">Transferase</keyword>
<dbReference type="HAMAP" id="MF_01872">
    <property type="entry name" value="tRNA_methyltr_YfiC"/>
    <property type="match status" value="1"/>
</dbReference>
<keyword evidence="9" id="KW-1185">Reference proteome</keyword>
<reference evidence="8 9" key="1">
    <citation type="submission" date="2024-08" db="EMBL/GenBank/DDBJ databases">
        <authorList>
            <person name="Wei W."/>
        </authorList>
    </citation>
    <scope>NUCLEOTIDE SEQUENCE [LARGE SCALE GENOMIC DNA]</scope>
    <source>
        <strain evidence="8 9">XU2</strain>
    </source>
</reference>
<dbReference type="InterPro" id="IPR002052">
    <property type="entry name" value="DNA_methylase_N6_adenine_CS"/>
</dbReference>
<dbReference type="InterPro" id="IPR007848">
    <property type="entry name" value="Small_mtfrase_dom"/>
</dbReference>
<dbReference type="InterPro" id="IPR022882">
    <property type="entry name" value="tRNA_adenine-N6_MeTrfase"/>
</dbReference>
<dbReference type="EMBL" id="JBGOGF010000001">
    <property type="protein sequence ID" value="MFA1770088.1"/>
    <property type="molecule type" value="Genomic_DNA"/>
</dbReference>
<keyword evidence="2 6" id="KW-0489">Methyltransferase</keyword>
<dbReference type="InterPro" id="IPR050210">
    <property type="entry name" value="tRNA_Adenine-N(6)_MTase"/>
</dbReference>
<comment type="function">
    <text evidence="6">Specifically methylates the adenine in position 37 of tRNA(1)(Val) (anticodon cmo5UAC).</text>
</comment>
<dbReference type="InterPro" id="IPR020596">
    <property type="entry name" value="rRNA_Ade_Mease_Trfase_CS"/>
</dbReference>
<comment type="caution">
    <text evidence="8">The sequence shown here is derived from an EMBL/GenBank/DDBJ whole genome shotgun (WGS) entry which is preliminary data.</text>
</comment>
<dbReference type="EC" id="2.1.1.223" evidence="6"/>
<comment type="subcellular location">
    <subcellularLocation>
        <location evidence="6">Cytoplasm</location>
    </subcellularLocation>
</comment>
<evidence type="ECO:0000256" key="6">
    <source>
        <dbReference type="HAMAP-Rule" id="MF_01872"/>
    </source>
</evidence>
<keyword evidence="1 6" id="KW-0963">Cytoplasm</keyword>
<evidence type="ECO:0000313" key="8">
    <source>
        <dbReference type="EMBL" id="MFA1770088.1"/>
    </source>
</evidence>
<dbReference type="Gene3D" id="3.40.50.150">
    <property type="entry name" value="Vaccinia Virus protein VP39"/>
    <property type="match status" value="1"/>
</dbReference>
<dbReference type="GO" id="GO:0008168">
    <property type="term" value="F:methyltransferase activity"/>
    <property type="evidence" value="ECO:0007669"/>
    <property type="project" value="UniProtKB-KW"/>
</dbReference>
<evidence type="ECO:0000256" key="3">
    <source>
        <dbReference type="ARBA" id="ARBA00022679"/>
    </source>
</evidence>
<evidence type="ECO:0000256" key="1">
    <source>
        <dbReference type="ARBA" id="ARBA00022490"/>
    </source>
</evidence>
<keyword evidence="4 6" id="KW-0949">S-adenosyl-L-methionine</keyword>
<evidence type="ECO:0000256" key="2">
    <source>
        <dbReference type="ARBA" id="ARBA00022603"/>
    </source>
</evidence>
<proteinExistence type="inferred from homology"/>
<evidence type="ECO:0000256" key="4">
    <source>
        <dbReference type="ARBA" id="ARBA00022691"/>
    </source>
</evidence>
<dbReference type="RefSeq" id="WP_225840714.1">
    <property type="nucleotide sequence ID" value="NZ_BMMG01000002.1"/>
</dbReference>
<gene>
    <name evidence="8" type="ORF">ACD591_02200</name>
</gene>
<dbReference type="PROSITE" id="PS01131">
    <property type="entry name" value="RRNA_A_DIMETH"/>
    <property type="match status" value="1"/>
</dbReference>
<dbReference type="Pfam" id="PF05175">
    <property type="entry name" value="MTS"/>
    <property type="match status" value="1"/>
</dbReference>
<evidence type="ECO:0000256" key="5">
    <source>
        <dbReference type="ARBA" id="ARBA00022694"/>
    </source>
</evidence>
<dbReference type="PANTHER" id="PTHR47739:SF1">
    <property type="entry name" value="TRNA1(VAL) (ADENINE(37)-N6)-METHYLTRANSFERASE"/>
    <property type="match status" value="1"/>
</dbReference>
<keyword evidence="5 6" id="KW-0819">tRNA processing</keyword>
<evidence type="ECO:0000313" key="9">
    <source>
        <dbReference type="Proteomes" id="UP001570846"/>
    </source>
</evidence>
<comment type="similarity">
    <text evidence="6">Belongs to the methyltransferase superfamily. tRNA (adenine-N(6)-)-methyltransferase family.</text>
</comment>